<reference evidence="2 3" key="1">
    <citation type="submission" date="2016-10" db="EMBL/GenBank/DDBJ databases">
        <authorList>
            <person name="de Groot N.N."/>
        </authorList>
    </citation>
    <scope>NUCLEOTIDE SEQUENCE [LARGE SCALE GENOMIC DNA]</scope>
    <source>
        <strain evidence="2 3">CGMCC 4.6533</strain>
    </source>
</reference>
<sequence>MALVVAGLVVLTIVRAGEFFRAGDGTVYTERGALLDAGTLPPPLYPVRASVPVFDRADGREVGQITRTVIYPTSNTDSWTTGRIYAWVWNADLSPGLGEAQVSAREVNLRSAADAQVVGTLKLGAPLEKIHVNAKGSWAFAAFRVAMRSADLGREERGGSFWTNEHTVFTWTTREGGDVNGRMTEHRLRDPGYVLTPLMLLVLVAVYVSVTLARRKGRYVNKSKNTITISGVTSSAINVQSSLASALVRVEAGGQDEAAAGLVRLVDLVKGSGLPEDDKRQLLDLLETLADEAGKPEPKKGVLAALGKELGVSLTASVIADQATPLLEQISQLWR</sequence>
<proteinExistence type="predicted"/>
<dbReference type="AlphaFoldDB" id="A0A1G8QDB5"/>
<keyword evidence="1" id="KW-0812">Transmembrane</keyword>
<evidence type="ECO:0000313" key="2">
    <source>
        <dbReference type="EMBL" id="SDJ02691.1"/>
    </source>
</evidence>
<accession>A0A1G8QDB5</accession>
<keyword evidence="3" id="KW-1185">Reference proteome</keyword>
<name>A0A1G8QDB5_9ACTN</name>
<gene>
    <name evidence="2" type="ORF">SAMN05421869_108206</name>
</gene>
<evidence type="ECO:0000256" key="1">
    <source>
        <dbReference type="SAM" id="Phobius"/>
    </source>
</evidence>
<evidence type="ECO:0000313" key="3">
    <source>
        <dbReference type="Proteomes" id="UP000199202"/>
    </source>
</evidence>
<feature type="transmembrane region" description="Helical" evidence="1">
    <location>
        <begin position="192"/>
        <end position="213"/>
    </location>
</feature>
<keyword evidence="1" id="KW-1133">Transmembrane helix</keyword>
<organism evidence="2 3">
    <name type="scientific">Nonomuraea jiangxiensis</name>
    <dbReference type="NCBI Taxonomy" id="633440"/>
    <lineage>
        <taxon>Bacteria</taxon>
        <taxon>Bacillati</taxon>
        <taxon>Actinomycetota</taxon>
        <taxon>Actinomycetes</taxon>
        <taxon>Streptosporangiales</taxon>
        <taxon>Streptosporangiaceae</taxon>
        <taxon>Nonomuraea</taxon>
    </lineage>
</organism>
<dbReference type="Proteomes" id="UP000199202">
    <property type="component" value="Unassembled WGS sequence"/>
</dbReference>
<keyword evidence="1" id="KW-0472">Membrane</keyword>
<protein>
    <submittedName>
        <fullName evidence="2">Uncharacterized protein</fullName>
    </submittedName>
</protein>
<dbReference type="EMBL" id="FNDJ01000008">
    <property type="protein sequence ID" value="SDJ02691.1"/>
    <property type="molecule type" value="Genomic_DNA"/>
</dbReference>